<dbReference type="GeneID" id="38665821"/>
<keyword evidence="4" id="KW-1185">Reference proteome</keyword>
<dbReference type="RefSeq" id="WP_179950427.1">
    <property type="nucleotide sequence ID" value="NZ_AP018553.1"/>
</dbReference>
<reference evidence="3" key="1">
    <citation type="journal article" date="2014" name="Int. J. Syst. Evol. Microbiol.">
        <title>Complete genome sequence of Corynebacterium casei LMG S-19264T (=DSM 44701T), isolated from a smear-ripened cheese.</title>
        <authorList>
            <consortium name="US DOE Joint Genome Institute (JGI-PGF)"/>
            <person name="Walter F."/>
            <person name="Albersmeier A."/>
            <person name="Kalinowski J."/>
            <person name="Ruckert C."/>
        </authorList>
    </citation>
    <scope>NUCLEOTIDE SEQUENCE</scope>
    <source>
        <strain evidence="3">JCM 31740</strain>
    </source>
</reference>
<feature type="transmembrane region" description="Helical" evidence="1">
    <location>
        <begin position="14"/>
        <end position="32"/>
    </location>
</feature>
<gene>
    <name evidence="3" type="ORF">GCM10007116_06590</name>
    <name evidence="2" type="ORF">HS1genome_0321</name>
</gene>
<dbReference type="Proteomes" id="UP000616143">
    <property type="component" value="Unassembled WGS sequence"/>
</dbReference>
<dbReference type="InterPro" id="IPR049689">
    <property type="entry name" value="CedA1_arc"/>
</dbReference>
<organism evidence="2 4">
    <name type="scientific">Sulfodiicoccus acidiphilus</name>
    <dbReference type="NCBI Taxonomy" id="1670455"/>
    <lineage>
        <taxon>Archaea</taxon>
        <taxon>Thermoproteota</taxon>
        <taxon>Thermoprotei</taxon>
        <taxon>Sulfolobales</taxon>
        <taxon>Sulfolobaceae</taxon>
        <taxon>Sulfodiicoccus</taxon>
    </lineage>
</organism>
<sequence length="82" mass="8716">MTLASLISSMTTDVTTVAWSLFILAWAVGWALKGSPLPIFRVKRAGQGIIEDVILAAFWLALGTTVFAAITYFASQITVPGA</sequence>
<evidence type="ECO:0000313" key="4">
    <source>
        <dbReference type="Proteomes" id="UP000276741"/>
    </source>
</evidence>
<reference evidence="4" key="2">
    <citation type="submission" date="2018-04" db="EMBL/GenBank/DDBJ databases">
        <title>Complete genome sequence of Sulfodiicoccus acidiphilus strain HS-1.</title>
        <authorList>
            <person name="Sakai H.D."/>
            <person name="Kurosawa N."/>
        </authorList>
    </citation>
    <scope>NUCLEOTIDE SEQUENCE [LARGE SCALE GENOMIC DNA]</scope>
    <source>
        <strain evidence="4">HS-1</strain>
    </source>
</reference>
<dbReference type="KEGG" id="sacd:HS1genome_0321"/>
<keyword evidence="1" id="KW-0472">Membrane</keyword>
<dbReference type="Proteomes" id="UP000276741">
    <property type="component" value="Chromosome"/>
</dbReference>
<evidence type="ECO:0000313" key="2">
    <source>
        <dbReference type="EMBL" id="BBD71932.1"/>
    </source>
</evidence>
<name>A0A348B180_9CREN</name>
<keyword evidence="1" id="KW-0812">Transmembrane</keyword>
<keyword evidence="1" id="KW-1133">Transmembrane helix</keyword>
<dbReference type="AlphaFoldDB" id="A0A348B180"/>
<feature type="transmembrane region" description="Helical" evidence="1">
    <location>
        <begin position="53"/>
        <end position="74"/>
    </location>
</feature>
<evidence type="ECO:0000256" key="1">
    <source>
        <dbReference type="SAM" id="Phobius"/>
    </source>
</evidence>
<proteinExistence type="predicted"/>
<dbReference type="EMBL" id="AP018553">
    <property type="protein sequence ID" value="BBD71932.1"/>
    <property type="molecule type" value="Genomic_DNA"/>
</dbReference>
<reference evidence="3" key="4">
    <citation type="submission" date="2020-09" db="EMBL/GenBank/DDBJ databases">
        <authorList>
            <person name="Sun Q."/>
            <person name="Ohkuma M."/>
        </authorList>
    </citation>
    <scope>NUCLEOTIDE SEQUENCE</scope>
    <source>
        <strain evidence="3">JCM 31740</strain>
    </source>
</reference>
<dbReference type="OrthoDB" id="38650at2157"/>
<reference evidence="2" key="3">
    <citation type="journal article" date="2019" name="BMC Res. Notes">
        <title>Complete genome sequence of the Sulfodiicoccus acidiphilus strain HS-1T, the first crenarchaeon that lacks polB3, isolated from an acidic hot spring in Ohwaku-dani, Hakone, Japan.</title>
        <authorList>
            <person name="Sakai H.D."/>
            <person name="Kurosawa N."/>
        </authorList>
    </citation>
    <scope>NUCLEOTIDE SEQUENCE</scope>
    <source>
        <strain evidence="2">HS-1</strain>
    </source>
</reference>
<accession>A0A348B180</accession>
<protein>
    <submittedName>
        <fullName evidence="2">Uncharacterized protein</fullName>
    </submittedName>
</protein>
<dbReference type="NCBIfam" id="NF041797">
    <property type="entry name" value="Ced_CedA1"/>
    <property type="match status" value="1"/>
</dbReference>
<evidence type="ECO:0000313" key="3">
    <source>
        <dbReference type="EMBL" id="GGT91558.1"/>
    </source>
</evidence>
<dbReference type="EMBL" id="BMQS01000005">
    <property type="protein sequence ID" value="GGT91558.1"/>
    <property type="molecule type" value="Genomic_DNA"/>
</dbReference>